<reference evidence="1" key="3">
    <citation type="submission" date="2022-06" db="UniProtKB">
        <authorList>
            <consortium name="EnsemblPlants"/>
        </authorList>
    </citation>
    <scope>IDENTIFICATION</scope>
</reference>
<reference evidence="1" key="2">
    <citation type="submission" date="2018-03" db="EMBL/GenBank/DDBJ databases">
        <title>The Triticum urartu genome reveals the dynamic nature of wheat genome evolution.</title>
        <authorList>
            <person name="Ling H."/>
            <person name="Ma B."/>
            <person name="Shi X."/>
            <person name="Liu H."/>
            <person name="Dong L."/>
            <person name="Sun H."/>
            <person name="Cao Y."/>
            <person name="Gao Q."/>
            <person name="Zheng S."/>
            <person name="Li Y."/>
            <person name="Yu Y."/>
            <person name="Du H."/>
            <person name="Qi M."/>
            <person name="Li Y."/>
            <person name="Yu H."/>
            <person name="Cui Y."/>
            <person name="Wang N."/>
            <person name="Chen C."/>
            <person name="Wu H."/>
            <person name="Zhao Y."/>
            <person name="Zhang J."/>
            <person name="Li Y."/>
            <person name="Zhou W."/>
            <person name="Zhang B."/>
            <person name="Hu W."/>
            <person name="Eijk M."/>
            <person name="Tang J."/>
            <person name="Witsenboer H."/>
            <person name="Zhao S."/>
            <person name="Li Z."/>
            <person name="Zhang A."/>
            <person name="Wang D."/>
            <person name="Liang C."/>
        </authorList>
    </citation>
    <scope>NUCLEOTIDE SEQUENCE [LARGE SCALE GENOMIC DNA]</scope>
    <source>
        <strain evidence="1">cv. G1812</strain>
    </source>
</reference>
<dbReference type="EnsemblPlants" id="TuG1812G0200003977.01.T03">
    <property type="protein sequence ID" value="TuG1812G0200003977.01.T03"/>
    <property type="gene ID" value="TuG1812G0200003977.01"/>
</dbReference>
<dbReference type="Proteomes" id="UP000015106">
    <property type="component" value="Chromosome 2"/>
</dbReference>
<protein>
    <submittedName>
        <fullName evidence="1">Uncharacterized protein</fullName>
    </submittedName>
</protein>
<accession>A0A8R7TK55</accession>
<gene>
    <name evidence="1" type="primary">LOC125538847</name>
</gene>
<dbReference type="AlphaFoldDB" id="A0A8R7TK55"/>
<sequence>MVTIRAGFATIQMCNCRHRHRHKYKLKTGLLRQIIVTGVHAQRNLQHRQFQKRSLGTTFVRLKNSTMQVAGSKSSLTGKINRAPRKLRLAHLLLLSRLMYLGQPEEAISRRKTES</sequence>
<name>A0A8R7TK55_TRIUA</name>
<evidence type="ECO:0000313" key="1">
    <source>
        <dbReference type="EnsemblPlants" id="TuG1812G0200003977.01.T03"/>
    </source>
</evidence>
<keyword evidence="2" id="KW-1185">Reference proteome</keyword>
<dbReference type="Gramene" id="TuG1812G0200003977.01.T03">
    <property type="protein sequence ID" value="TuG1812G0200003977.01.T03"/>
    <property type="gene ID" value="TuG1812G0200003977.01"/>
</dbReference>
<proteinExistence type="predicted"/>
<evidence type="ECO:0000313" key="2">
    <source>
        <dbReference type="Proteomes" id="UP000015106"/>
    </source>
</evidence>
<organism evidence="1 2">
    <name type="scientific">Triticum urartu</name>
    <name type="common">Red wild einkorn</name>
    <name type="synonym">Crithodium urartu</name>
    <dbReference type="NCBI Taxonomy" id="4572"/>
    <lineage>
        <taxon>Eukaryota</taxon>
        <taxon>Viridiplantae</taxon>
        <taxon>Streptophyta</taxon>
        <taxon>Embryophyta</taxon>
        <taxon>Tracheophyta</taxon>
        <taxon>Spermatophyta</taxon>
        <taxon>Magnoliopsida</taxon>
        <taxon>Liliopsida</taxon>
        <taxon>Poales</taxon>
        <taxon>Poaceae</taxon>
        <taxon>BOP clade</taxon>
        <taxon>Pooideae</taxon>
        <taxon>Triticodae</taxon>
        <taxon>Triticeae</taxon>
        <taxon>Triticinae</taxon>
        <taxon>Triticum</taxon>
    </lineage>
</organism>
<reference evidence="2" key="1">
    <citation type="journal article" date="2013" name="Nature">
        <title>Draft genome of the wheat A-genome progenitor Triticum urartu.</title>
        <authorList>
            <person name="Ling H.Q."/>
            <person name="Zhao S."/>
            <person name="Liu D."/>
            <person name="Wang J."/>
            <person name="Sun H."/>
            <person name="Zhang C."/>
            <person name="Fan H."/>
            <person name="Li D."/>
            <person name="Dong L."/>
            <person name="Tao Y."/>
            <person name="Gao C."/>
            <person name="Wu H."/>
            <person name="Li Y."/>
            <person name="Cui Y."/>
            <person name="Guo X."/>
            <person name="Zheng S."/>
            <person name="Wang B."/>
            <person name="Yu K."/>
            <person name="Liang Q."/>
            <person name="Yang W."/>
            <person name="Lou X."/>
            <person name="Chen J."/>
            <person name="Feng M."/>
            <person name="Jian J."/>
            <person name="Zhang X."/>
            <person name="Luo G."/>
            <person name="Jiang Y."/>
            <person name="Liu J."/>
            <person name="Wang Z."/>
            <person name="Sha Y."/>
            <person name="Zhang B."/>
            <person name="Wu H."/>
            <person name="Tang D."/>
            <person name="Shen Q."/>
            <person name="Xue P."/>
            <person name="Zou S."/>
            <person name="Wang X."/>
            <person name="Liu X."/>
            <person name="Wang F."/>
            <person name="Yang Y."/>
            <person name="An X."/>
            <person name="Dong Z."/>
            <person name="Zhang K."/>
            <person name="Zhang X."/>
            <person name="Luo M.C."/>
            <person name="Dvorak J."/>
            <person name="Tong Y."/>
            <person name="Wang J."/>
            <person name="Yang H."/>
            <person name="Li Z."/>
            <person name="Wang D."/>
            <person name="Zhang A."/>
            <person name="Wang J."/>
        </authorList>
    </citation>
    <scope>NUCLEOTIDE SEQUENCE</scope>
    <source>
        <strain evidence="2">cv. G1812</strain>
    </source>
</reference>